<dbReference type="AlphaFoldDB" id="A0A9P5E528"/>
<protein>
    <submittedName>
        <fullName evidence="1">Uncharacterized protein</fullName>
    </submittedName>
</protein>
<keyword evidence="2" id="KW-1185">Reference proteome</keyword>
<organism evidence="1 2">
    <name type="scientific">Fusarium beomiforme</name>
    <dbReference type="NCBI Taxonomy" id="44412"/>
    <lineage>
        <taxon>Eukaryota</taxon>
        <taxon>Fungi</taxon>
        <taxon>Dikarya</taxon>
        <taxon>Ascomycota</taxon>
        <taxon>Pezizomycotina</taxon>
        <taxon>Sordariomycetes</taxon>
        <taxon>Hypocreomycetidae</taxon>
        <taxon>Hypocreales</taxon>
        <taxon>Nectriaceae</taxon>
        <taxon>Fusarium</taxon>
        <taxon>Fusarium burgessii species complex</taxon>
    </lineage>
</organism>
<name>A0A9P5E528_9HYPO</name>
<evidence type="ECO:0000313" key="1">
    <source>
        <dbReference type="EMBL" id="KAF4345595.1"/>
    </source>
</evidence>
<reference evidence="1" key="2">
    <citation type="submission" date="2020-02" db="EMBL/GenBank/DDBJ databases">
        <title>Identification and distribution of gene clusters putatively required for synthesis of sphingolipid metabolism inhibitors in phylogenetically diverse species of the filamentous fungus Fusarium.</title>
        <authorList>
            <person name="Kim H.-S."/>
            <person name="Busman M."/>
            <person name="Brown D.W."/>
            <person name="Divon H."/>
            <person name="Uhlig S."/>
            <person name="Proctor R.H."/>
        </authorList>
    </citation>
    <scope>NUCLEOTIDE SEQUENCE</scope>
    <source>
        <strain evidence="1">NRRL 25174</strain>
    </source>
</reference>
<evidence type="ECO:0000313" key="2">
    <source>
        <dbReference type="Proteomes" id="UP000730481"/>
    </source>
</evidence>
<dbReference type="OrthoDB" id="2537141at2759"/>
<sequence>MVIQTTTTLLSARQNSPELRTMMKKEVFETRSGSASTRDASQESDCENPELLLKRLIETGIFNDTAYSEIDSTYREIQHSNEQLAQPDCHEDDETMYEFITRIEGEVGSKWNDSQQLVDGSCIDNIEQWDENELLERQNDVDLSQIGDWDHNTAIHSSFYDIYPVSGQELAPANQAMPEDRGHLGYEQAQDWTGKYHDEPGVSDAEMAAFWRPNYF</sequence>
<dbReference type="Proteomes" id="UP000730481">
    <property type="component" value="Unassembled WGS sequence"/>
</dbReference>
<dbReference type="EMBL" id="PVQB02000023">
    <property type="protein sequence ID" value="KAF4345595.1"/>
    <property type="molecule type" value="Genomic_DNA"/>
</dbReference>
<proteinExistence type="predicted"/>
<accession>A0A9P5E528</accession>
<reference evidence="1" key="1">
    <citation type="journal article" date="2017" name="Mycologia">
        <title>Fusarium algeriense, sp. nov., a novel toxigenic crown rot pathogen of durum wheat from Algeria is nested in the Fusarium burgessii species complex.</title>
        <authorList>
            <person name="Laraba I."/>
            <person name="Keddad A."/>
            <person name="Boureghda H."/>
            <person name="Abdallah N."/>
            <person name="Vaughan M.M."/>
            <person name="Proctor R.H."/>
            <person name="Busman M."/>
            <person name="O'Donnell K."/>
        </authorList>
    </citation>
    <scope>NUCLEOTIDE SEQUENCE</scope>
    <source>
        <strain evidence="1">NRRL 25174</strain>
    </source>
</reference>
<comment type="caution">
    <text evidence="1">The sequence shown here is derived from an EMBL/GenBank/DDBJ whole genome shotgun (WGS) entry which is preliminary data.</text>
</comment>
<gene>
    <name evidence="1" type="ORF">FBEOM_446</name>
</gene>